<dbReference type="Proteomes" id="UP000627781">
    <property type="component" value="Unassembled WGS sequence"/>
</dbReference>
<dbReference type="RefSeq" id="WP_191768839.1">
    <property type="nucleotide sequence ID" value="NZ_JACSRA010000017.1"/>
</dbReference>
<feature type="transmembrane region" description="Helical" evidence="1">
    <location>
        <begin position="189"/>
        <end position="209"/>
    </location>
</feature>
<keyword evidence="3" id="KW-1185">Reference proteome</keyword>
<protein>
    <submittedName>
        <fullName evidence="2">ABC transporter permease subunit</fullName>
    </submittedName>
</protein>
<name>A0ABR8PUZ6_9CLOT</name>
<evidence type="ECO:0000313" key="3">
    <source>
        <dbReference type="Proteomes" id="UP000627781"/>
    </source>
</evidence>
<evidence type="ECO:0000313" key="2">
    <source>
        <dbReference type="EMBL" id="MBD7911962.1"/>
    </source>
</evidence>
<dbReference type="Pfam" id="PF12679">
    <property type="entry name" value="ABC2_membrane_2"/>
    <property type="match status" value="1"/>
</dbReference>
<sequence>MNMFLHELKFYRKSTIIWTLSLLSIVIVFLSMYPGFSKDVDGLKNLLESYPEQVRKAFGITLESFSTILGFYSYLFIYISLCGGIQAMNLGLSVISKETSDKTADFLLTKPVTRREIMTAKLLAILTSIIITNIIFISFSIIIAYFVSNTSFDIKIFIMISITMFFIQLIFLTLGILISTIVSKIKSVIAVSLSTVFGLFIISMLDSVIDSDVLKYLTPFKYFDLSYVTRNASYESPFIIIEIIFIITSLTISYYIYSKKDIHAV</sequence>
<keyword evidence="1" id="KW-1133">Transmembrane helix</keyword>
<feature type="transmembrane region" description="Helical" evidence="1">
    <location>
        <begin position="122"/>
        <end position="148"/>
    </location>
</feature>
<evidence type="ECO:0000256" key="1">
    <source>
        <dbReference type="SAM" id="Phobius"/>
    </source>
</evidence>
<feature type="transmembrane region" description="Helical" evidence="1">
    <location>
        <begin position="238"/>
        <end position="257"/>
    </location>
</feature>
<feature type="transmembrane region" description="Helical" evidence="1">
    <location>
        <begin position="154"/>
        <end position="177"/>
    </location>
</feature>
<reference evidence="2 3" key="1">
    <citation type="submission" date="2020-08" db="EMBL/GenBank/DDBJ databases">
        <title>A Genomic Blueprint of the Chicken Gut Microbiome.</title>
        <authorList>
            <person name="Gilroy R."/>
            <person name="Ravi A."/>
            <person name="Getino M."/>
            <person name="Pursley I."/>
            <person name="Horton D.L."/>
            <person name="Alikhan N.-F."/>
            <person name="Baker D."/>
            <person name="Gharbi K."/>
            <person name="Hall N."/>
            <person name="Watson M."/>
            <person name="Adriaenssens E.M."/>
            <person name="Foster-Nyarko E."/>
            <person name="Jarju S."/>
            <person name="Secka A."/>
            <person name="Antonio M."/>
            <person name="Oren A."/>
            <person name="Chaudhuri R."/>
            <person name="La Ragione R.M."/>
            <person name="Hildebrand F."/>
            <person name="Pallen M.J."/>
        </authorList>
    </citation>
    <scope>NUCLEOTIDE SEQUENCE [LARGE SCALE GENOMIC DNA]</scope>
    <source>
        <strain evidence="2 3">Sa3CVN1</strain>
    </source>
</reference>
<feature type="transmembrane region" description="Helical" evidence="1">
    <location>
        <begin position="16"/>
        <end position="36"/>
    </location>
</feature>
<proteinExistence type="predicted"/>
<dbReference type="EMBL" id="JACSRA010000017">
    <property type="protein sequence ID" value="MBD7911962.1"/>
    <property type="molecule type" value="Genomic_DNA"/>
</dbReference>
<dbReference type="PANTHER" id="PTHR37305">
    <property type="entry name" value="INTEGRAL MEMBRANE PROTEIN-RELATED"/>
    <property type="match status" value="1"/>
</dbReference>
<organism evidence="2 3">
    <name type="scientific">Clostridium cibarium</name>
    <dbReference type="NCBI Taxonomy" id="2762247"/>
    <lineage>
        <taxon>Bacteria</taxon>
        <taxon>Bacillati</taxon>
        <taxon>Bacillota</taxon>
        <taxon>Clostridia</taxon>
        <taxon>Eubacteriales</taxon>
        <taxon>Clostridiaceae</taxon>
        <taxon>Clostridium</taxon>
    </lineage>
</organism>
<comment type="caution">
    <text evidence="2">The sequence shown here is derived from an EMBL/GenBank/DDBJ whole genome shotgun (WGS) entry which is preliminary data.</text>
</comment>
<accession>A0ABR8PUZ6</accession>
<gene>
    <name evidence="2" type="ORF">H9661_11400</name>
</gene>
<keyword evidence="1" id="KW-0472">Membrane</keyword>
<keyword evidence="1" id="KW-0812">Transmembrane</keyword>
<dbReference type="PANTHER" id="PTHR37305:SF1">
    <property type="entry name" value="MEMBRANE PROTEIN"/>
    <property type="match status" value="1"/>
</dbReference>